<keyword evidence="1" id="KW-1133">Transmembrane helix</keyword>
<feature type="transmembrane region" description="Helical" evidence="1">
    <location>
        <begin position="120"/>
        <end position="139"/>
    </location>
</feature>
<sequence length="491" mass="55097">MGLPYTPSHPDDDYRILRLQAAIPTDSGGGGVIVQSVELCFHAGFHPDRETALSLHISEGRVTVSRPRALEGEPPPNGLIINCGRVDLFNEDRLDDLVLPLSPLPPEIRCFSRISTGNRIACAIAAMTIIAFAFFSFQWQPTAPAPMVPFLPLQYLLNSTVRIPLISFNLFFNIDEKLHRDPRIPVPITPQPPMMITNTETTTLVKNLTKTIINIFDDRLASLPSAHHLDEHALVCGQSQHSLTMLAELVEVYKLKAQSFWGSTSLDIGLGLHLDLEERLFALAGALDAILVGELDAGVFSYGSLKHAPPYYGDMPGPAAQNLVESYREYFTWLSRYVDMLQWCPMVDYLAPDFPLRPFRPLRETSHAEHDDFLVSLQRNLSSWVLETELKRLRYSRVDDISWQQPHPLLQLAYYVTGLHALTSHIHSIARSVMGCQAAWPQASEPRLWIPSSQSSRPHYPTFSHKQTVHAYLRSFERGGDTGPYCGRGIN</sequence>
<dbReference type="EMBL" id="CAAKMV010000127">
    <property type="protein sequence ID" value="VIO57128.1"/>
    <property type="molecule type" value="Genomic_DNA"/>
</dbReference>
<proteinExistence type="predicted"/>
<accession>A0A4E9DVD3</accession>
<dbReference type="AlphaFoldDB" id="A0A4E9DVD3"/>
<name>A0A4E9DVD3_GIBZA</name>
<protein>
    <submittedName>
        <fullName evidence="2">Uncharacterized protein</fullName>
    </submittedName>
</protein>
<keyword evidence="1" id="KW-0812">Transmembrane</keyword>
<gene>
    <name evidence="2" type="ORF">FUG_LOCUS237327</name>
</gene>
<organism evidence="2">
    <name type="scientific">Gibberella zeae</name>
    <name type="common">Wheat head blight fungus</name>
    <name type="synonym">Fusarium graminearum</name>
    <dbReference type="NCBI Taxonomy" id="5518"/>
    <lineage>
        <taxon>Eukaryota</taxon>
        <taxon>Fungi</taxon>
        <taxon>Dikarya</taxon>
        <taxon>Ascomycota</taxon>
        <taxon>Pezizomycotina</taxon>
        <taxon>Sordariomycetes</taxon>
        <taxon>Hypocreomycetidae</taxon>
        <taxon>Hypocreales</taxon>
        <taxon>Nectriaceae</taxon>
        <taxon>Fusarium</taxon>
    </lineage>
</organism>
<evidence type="ECO:0000313" key="2">
    <source>
        <dbReference type="EMBL" id="VIO57128.1"/>
    </source>
</evidence>
<evidence type="ECO:0000256" key="1">
    <source>
        <dbReference type="SAM" id="Phobius"/>
    </source>
</evidence>
<keyword evidence="1" id="KW-0472">Membrane</keyword>
<reference evidence="2" key="1">
    <citation type="submission" date="2019-04" db="EMBL/GenBank/DDBJ databases">
        <authorList>
            <person name="Melise S."/>
            <person name="Noan J."/>
            <person name="Okalmin O."/>
        </authorList>
    </citation>
    <scope>NUCLEOTIDE SEQUENCE</scope>
    <source>
        <strain evidence="2">FN9</strain>
    </source>
</reference>